<protein>
    <recommendedName>
        <fullName evidence="3">FixG C-terminal immunoglobulin-like domain-containing protein</fullName>
    </recommendedName>
</protein>
<sequence length="158" mass="18051">MQNTRNVTVSMYRASNIISLELKSNVDQVFRNAYTTLHLTLRNIGDSELRVLVPNISIGITPLLTATIVEIDYLALEQFKPGDITVILIQIDVLSIEQMNVTVSIEAKNDITDEEINIQVSEMYNVYDVQISDYFMNLLTLIMISIFVLVWVIMFIFV</sequence>
<gene>
    <name evidence="2" type="ORF">S12H4_53336</name>
</gene>
<organism evidence="2">
    <name type="scientific">marine sediment metagenome</name>
    <dbReference type="NCBI Taxonomy" id="412755"/>
    <lineage>
        <taxon>unclassified sequences</taxon>
        <taxon>metagenomes</taxon>
        <taxon>ecological metagenomes</taxon>
    </lineage>
</organism>
<keyword evidence="1" id="KW-0472">Membrane</keyword>
<evidence type="ECO:0008006" key="3">
    <source>
        <dbReference type="Google" id="ProtNLM"/>
    </source>
</evidence>
<feature type="transmembrane region" description="Helical" evidence="1">
    <location>
        <begin position="134"/>
        <end position="157"/>
    </location>
</feature>
<name>X1TBT1_9ZZZZ</name>
<keyword evidence="1" id="KW-1133">Transmembrane helix</keyword>
<proteinExistence type="predicted"/>
<evidence type="ECO:0000256" key="1">
    <source>
        <dbReference type="SAM" id="Phobius"/>
    </source>
</evidence>
<accession>X1TBT1</accession>
<evidence type="ECO:0000313" key="2">
    <source>
        <dbReference type="EMBL" id="GAJ02803.1"/>
    </source>
</evidence>
<dbReference type="EMBL" id="BARW01033945">
    <property type="protein sequence ID" value="GAJ02803.1"/>
    <property type="molecule type" value="Genomic_DNA"/>
</dbReference>
<keyword evidence="1" id="KW-0812">Transmembrane</keyword>
<comment type="caution">
    <text evidence="2">The sequence shown here is derived from an EMBL/GenBank/DDBJ whole genome shotgun (WGS) entry which is preliminary data.</text>
</comment>
<dbReference type="AlphaFoldDB" id="X1TBT1"/>
<reference evidence="2" key="1">
    <citation type="journal article" date="2014" name="Front. Microbiol.">
        <title>High frequency of phylogenetically diverse reductive dehalogenase-homologous genes in deep subseafloor sedimentary metagenomes.</title>
        <authorList>
            <person name="Kawai M."/>
            <person name="Futagami T."/>
            <person name="Toyoda A."/>
            <person name="Takaki Y."/>
            <person name="Nishi S."/>
            <person name="Hori S."/>
            <person name="Arai W."/>
            <person name="Tsubouchi T."/>
            <person name="Morono Y."/>
            <person name="Uchiyama I."/>
            <person name="Ito T."/>
            <person name="Fujiyama A."/>
            <person name="Inagaki F."/>
            <person name="Takami H."/>
        </authorList>
    </citation>
    <scope>NUCLEOTIDE SEQUENCE</scope>
    <source>
        <strain evidence="2">Expedition CK06-06</strain>
    </source>
</reference>
<feature type="non-terminal residue" evidence="2">
    <location>
        <position position="158"/>
    </location>
</feature>